<gene>
    <name evidence="1" type="ORF">DXG03_005395</name>
</gene>
<comment type="caution">
    <text evidence="1">The sequence shown here is derived from an EMBL/GenBank/DDBJ whole genome shotgun (WGS) entry which is preliminary data.</text>
</comment>
<proteinExistence type="predicted"/>
<sequence length="177" mass="19558">DAPDSDIAFVSSDGVTFKLHKKNLDLAAGAFPPPEFHTTEESVPLSEPSATLEILFQFLYPSQCPELDEYLSFDLLESLAEAAEKYQVFFAIIAARASMRKTLPLHADGIMVHALKHGYKDIIDLAAVPLLGFPFEKTVNMLPDHAVRAWGLRLPGPVSSAEITFSSRTEKHQDYVV</sequence>
<reference evidence="1" key="1">
    <citation type="submission" date="2020-07" db="EMBL/GenBank/DDBJ databases">
        <authorList>
            <person name="Nieuwenhuis M."/>
            <person name="Van De Peppel L.J.J."/>
        </authorList>
    </citation>
    <scope>NUCLEOTIDE SEQUENCE</scope>
    <source>
        <strain evidence="1">AP01</strain>
        <tissue evidence="1">Mycelium</tissue>
    </source>
</reference>
<accession>A0A9P7G1Y8</accession>
<dbReference type="OrthoDB" id="3184970at2759"/>
<evidence type="ECO:0000313" key="2">
    <source>
        <dbReference type="Proteomes" id="UP000775547"/>
    </source>
</evidence>
<feature type="non-terminal residue" evidence="1">
    <location>
        <position position="177"/>
    </location>
</feature>
<reference evidence="1" key="2">
    <citation type="submission" date="2021-10" db="EMBL/GenBank/DDBJ databases">
        <title>Phylogenomics reveals ancestral predisposition of the termite-cultivated fungus Termitomyces towards a domesticated lifestyle.</title>
        <authorList>
            <person name="Auxier B."/>
            <person name="Grum-Grzhimaylo A."/>
            <person name="Cardenas M.E."/>
            <person name="Lodge J.D."/>
            <person name="Laessoe T."/>
            <person name="Pedersen O."/>
            <person name="Smith M.E."/>
            <person name="Kuyper T.W."/>
            <person name="Franco-Molano E.A."/>
            <person name="Baroni T.J."/>
            <person name="Aanen D.K."/>
        </authorList>
    </citation>
    <scope>NUCLEOTIDE SEQUENCE</scope>
    <source>
        <strain evidence="1">AP01</strain>
        <tissue evidence="1">Mycelium</tissue>
    </source>
</reference>
<organism evidence="1 2">
    <name type="scientific">Asterophora parasitica</name>
    <dbReference type="NCBI Taxonomy" id="117018"/>
    <lineage>
        <taxon>Eukaryota</taxon>
        <taxon>Fungi</taxon>
        <taxon>Dikarya</taxon>
        <taxon>Basidiomycota</taxon>
        <taxon>Agaricomycotina</taxon>
        <taxon>Agaricomycetes</taxon>
        <taxon>Agaricomycetidae</taxon>
        <taxon>Agaricales</taxon>
        <taxon>Tricholomatineae</taxon>
        <taxon>Lyophyllaceae</taxon>
        <taxon>Asterophora</taxon>
    </lineage>
</organism>
<dbReference type="EMBL" id="JABCKV010000328">
    <property type="protein sequence ID" value="KAG5641360.1"/>
    <property type="molecule type" value="Genomic_DNA"/>
</dbReference>
<evidence type="ECO:0000313" key="1">
    <source>
        <dbReference type="EMBL" id="KAG5641360.1"/>
    </source>
</evidence>
<keyword evidence="2" id="KW-1185">Reference proteome</keyword>
<evidence type="ECO:0008006" key="3">
    <source>
        <dbReference type="Google" id="ProtNLM"/>
    </source>
</evidence>
<dbReference type="AlphaFoldDB" id="A0A9P7G1Y8"/>
<protein>
    <recommendedName>
        <fullName evidence="3">BTB domain-containing protein</fullName>
    </recommendedName>
</protein>
<dbReference type="Proteomes" id="UP000775547">
    <property type="component" value="Unassembled WGS sequence"/>
</dbReference>
<name>A0A9P7G1Y8_9AGAR</name>